<sequence length="365" mass="39316">KPDPALNLTNAAADETELTGILGGSVTFPLRISAAQKFKNGAWSVNTKSLVTVTAGKPPRVLVFDPSYEGRLRFSDESYSLQITDLRMEDTGSYTVEFSTDKEQFAYREFTLHVSSKCWGRGIPEGAWNPPCSGNSQDGRENVTYSWSNAPSSVLSTDSIVHIPQRHQAAREDVTCMARAPDGNSSRRTVSPKDFCAGNALRRETLERAGIGSPLSQSPVVISLTSEVAAPCSNPFSHPGEDPHHGATRYKGRPRQPAPKREFPAESPQQRQAAKGEDAPSRQHLPLTSLGAPCPVRISLYLSVPIHRTGHPGARLRLVNLSGVPGPSESESAAPSIPTFLCDPSPRGSSCASPSCVSSVRQMEQ</sequence>
<dbReference type="SUPFAM" id="SSF48726">
    <property type="entry name" value="Immunoglobulin"/>
    <property type="match status" value="1"/>
</dbReference>
<evidence type="ECO:0000256" key="5">
    <source>
        <dbReference type="SAM" id="MobiDB-lite"/>
    </source>
</evidence>
<dbReference type="InterPro" id="IPR013783">
    <property type="entry name" value="Ig-like_fold"/>
</dbReference>
<evidence type="ECO:0000256" key="3">
    <source>
        <dbReference type="ARBA" id="ARBA00023136"/>
    </source>
</evidence>
<evidence type="ECO:0000256" key="2">
    <source>
        <dbReference type="ARBA" id="ARBA00022729"/>
    </source>
</evidence>
<feature type="region of interest" description="Disordered" evidence="5">
    <location>
        <begin position="325"/>
        <end position="365"/>
    </location>
</feature>
<comment type="subcellular location">
    <subcellularLocation>
        <location evidence="1">Membrane</location>
    </subcellularLocation>
</comment>
<keyword evidence="3" id="KW-0472">Membrane</keyword>
<dbReference type="Ensembl" id="ENSTMTT00000019557.1">
    <property type="protein sequence ID" value="ENSTMTP00000018890.1"/>
    <property type="gene ID" value="ENSTMTG00000013790.1"/>
</dbReference>
<dbReference type="AlphaFoldDB" id="A0A674JC68"/>
<keyword evidence="4" id="KW-0325">Glycoprotein</keyword>
<dbReference type="GO" id="GO:0042110">
    <property type="term" value="P:T cell activation"/>
    <property type="evidence" value="ECO:0007669"/>
    <property type="project" value="TreeGrafter"/>
</dbReference>
<feature type="region of interest" description="Disordered" evidence="5">
    <location>
        <begin position="232"/>
        <end position="288"/>
    </location>
</feature>
<keyword evidence="2" id="KW-0732">Signal</keyword>
<reference evidence="7" key="2">
    <citation type="submission" date="2025-09" db="UniProtKB">
        <authorList>
            <consortium name="Ensembl"/>
        </authorList>
    </citation>
    <scope>IDENTIFICATION</scope>
</reference>
<dbReference type="PANTHER" id="PTHR12080:SF18">
    <property type="entry name" value="SLAM FAMILY MEMBER 9"/>
    <property type="match status" value="1"/>
</dbReference>
<dbReference type="Pfam" id="PF07686">
    <property type="entry name" value="V-set"/>
    <property type="match status" value="1"/>
</dbReference>
<dbReference type="InterPro" id="IPR036179">
    <property type="entry name" value="Ig-like_dom_sf"/>
</dbReference>
<dbReference type="Gene3D" id="2.60.40.10">
    <property type="entry name" value="Immunoglobulins"/>
    <property type="match status" value="2"/>
</dbReference>
<organism evidence="7 8">
    <name type="scientific">Terrapene triunguis</name>
    <name type="common">Three-toed box turtle</name>
    <dbReference type="NCBI Taxonomy" id="2587831"/>
    <lineage>
        <taxon>Eukaryota</taxon>
        <taxon>Metazoa</taxon>
        <taxon>Chordata</taxon>
        <taxon>Craniata</taxon>
        <taxon>Vertebrata</taxon>
        <taxon>Euteleostomi</taxon>
        <taxon>Archelosauria</taxon>
        <taxon>Testudinata</taxon>
        <taxon>Testudines</taxon>
        <taxon>Cryptodira</taxon>
        <taxon>Durocryptodira</taxon>
        <taxon>Testudinoidea</taxon>
        <taxon>Emydidae</taxon>
        <taxon>Terrapene</taxon>
    </lineage>
</organism>
<accession>A0A674JC68</accession>
<proteinExistence type="predicted"/>
<evidence type="ECO:0000259" key="6">
    <source>
        <dbReference type="SMART" id="SM00409"/>
    </source>
</evidence>
<name>A0A674JC68_9SAUR</name>
<dbReference type="InParanoid" id="A0A674JC68"/>
<protein>
    <recommendedName>
        <fullName evidence="6">Immunoglobulin domain-containing protein</fullName>
    </recommendedName>
</protein>
<feature type="compositionally biased region" description="Low complexity" evidence="5">
    <location>
        <begin position="327"/>
        <end position="336"/>
    </location>
</feature>
<dbReference type="InterPro" id="IPR013106">
    <property type="entry name" value="Ig_V-set"/>
</dbReference>
<evidence type="ECO:0000313" key="7">
    <source>
        <dbReference type="Ensembl" id="ENSTMTP00000018890.1"/>
    </source>
</evidence>
<keyword evidence="8" id="KW-1185">Reference proteome</keyword>
<dbReference type="SMART" id="SM00409">
    <property type="entry name" value="IG"/>
    <property type="match status" value="1"/>
</dbReference>
<feature type="compositionally biased region" description="Low complexity" evidence="5">
    <location>
        <begin position="349"/>
        <end position="365"/>
    </location>
</feature>
<evidence type="ECO:0000313" key="8">
    <source>
        <dbReference type="Proteomes" id="UP000472274"/>
    </source>
</evidence>
<dbReference type="GO" id="GO:0009897">
    <property type="term" value="C:external side of plasma membrane"/>
    <property type="evidence" value="ECO:0007669"/>
    <property type="project" value="TreeGrafter"/>
</dbReference>
<dbReference type="InterPro" id="IPR003599">
    <property type="entry name" value="Ig_sub"/>
</dbReference>
<feature type="domain" description="Immunoglobulin" evidence="6">
    <location>
        <begin position="15"/>
        <end position="115"/>
    </location>
</feature>
<evidence type="ECO:0000256" key="1">
    <source>
        <dbReference type="ARBA" id="ARBA00004370"/>
    </source>
</evidence>
<dbReference type="GeneTree" id="ENSGT01040000242940"/>
<reference evidence="7" key="1">
    <citation type="submission" date="2025-08" db="UniProtKB">
        <authorList>
            <consortium name="Ensembl"/>
        </authorList>
    </citation>
    <scope>IDENTIFICATION</scope>
</reference>
<dbReference type="Proteomes" id="UP000472274">
    <property type="component" value="Unplaced"/>
</dbReference>
<evidence type="ECO:0000256" key="4">
    <source>
        <dbReference type="ARBA" id="ARBA00023180"/>
    </source>
</evidence>
<dbReference type="InterPro" id="IPR015631">
    <property type="entry name" value="CD2/SLAM_rcpt"/>
</dbReference>
<dbReference type="PANTHER" id="PTHR12080">
    <property type="entry name" value="SIGNALING LYMPHOCYTIC ACTIVATION MOLECULE"/>
    <property type="match status" value="1"/>
</dbReference>